<dbReference type="EMBL" id="ML742242">
    <property type="protein sequence ID" value="KAE8146783.1"/>
    <property type="molecule type" value="Genomic_DNA"/>
</dbReference>
<name>A0A5N6TKA7_ASPAV</name>
<gene>
    <name evidence="2" type="ORF">BDV25DRAFT_169609</name>
</gene>
<proteinExistence type="predicted"/>
<evidence type="ECO:0000313" key="3">
    <source>
        <dbReference type="Proteomes" id="UP000325780"/>
    </source>
</evidence>
<organism evidence="2 3">
    <name type="scientific">Aspergillus avenaceus</name>
    <dbReference type="NCBI Taxonomy" id="36643"/>
    <lineage>
        <taxon>Eukaryota</taxon>
        <taxon>Fungi</taxon>
        <taxon>Dikarya</taxon>
        <taxon>Ascomycota</taxon>
        <taxon>Pezizomycotina</taxon>
        <taxon>Eurotiomycetes</taxon>
        <taxon>Eurotiomycetidae</taxon>
        <taxon>Eurotiales</taxon>
        <taxon>Aspergillaceae</taxon>
        <taxon>Aspergillus</taxon>
        <taxon>Aspergillus subgen. Circumdati</taxon>
    </lineage>
</organism>
<dbReference type="OrthoDB" id="4379079at2759"/>
<feature type="region of interest" description="Disordered" evidence="1">
    <location>
        <begin position="197"/>
        <end position="222"/>
    </location>
</feature>
<reference evidence="2 3" key="1">
    <citation type="submission" date="2019-04" db="EMBL/GenBank/DDBJ databases">
        <title>Friends and foes A comparative genomics study of 23 Aspergillus species from section Flavi.</title>
        <authorList>
            <consortium name="DOE Joint Genome Institute"/>
            <person name="Kjaerbolling I."/>
            <person name="Vesth T."/>
            <person name="Frisvad J.C."/>
            <person name="Nybo J.L."/>
            <person name="Theobald S."/>
            <person name="Kildgaard S."/>
            <person name="Isbrandt T."/>
            <person name="Kuo A."/>
            <person name="Sato A."/>
            <person name="Lyhne E.K."/>
            <person name="Kogle M.E."/>
            <person name="Wiebenga A."/>
            <person name="Kun R.S."/>
            <person name="Lubbers R.J."/>
            <person name="Makela M.R."/>
            <person name="Barry K."/>
            <person name="Chovatia M."/>
            <person name="Clum A."/>
            <person name="Daum C."/>
            <person name="Haridas S."/>
            <person name="He G."/>
            <person name="LaButti K."/>
            <person name="Lipzen A."/>
            <person name="Mondo S."/>
            <person name="Riley R."/>
            <person name="Salamov A."/>
            <person name="Simmons B.A."/>
            <person name="Magnuson J.K."/>
            <person name="Henrissat B."/>
            <person name="Mortensen U.H."/>
            <person name="Larsen T.O."/>
            <person name="Devries R.P."/>
            <person name="Grigoriev I.V."/>
            <person name="Machida M."/>
            <person name="Baker S.E."/>
            <person name="Andersen M.R."/>
        </authorList>
    </citation>
    <scope>NUCLEOTIDE SEQUENCE [LARGE SCALE GENOMIC DNA]</scope>
    <source>
        <strain evidence="2 3">IBT 18842</strain>
    </source>
</reference>
<protein>
    <submittedName>
        <fullName evidence="2">Uncharacterized protein</fullName>
    </submittedName>
</protein>
<evidence type="ECO:0000313" key="2">
    <source>
        <dbReference type="EMBL" id="KAE8146783.1"/>
    </source>
</evidence>
<evidence type="ECO:0000256" key="1">
    <source>
        <dbReference type="SAM" id="MobiDB-lite"/>
    </source>
</evidence>
<keyword evidence="3" id="KW-1185">Reference proteome</keyword>
<sequence>METSSNSTDSNPQSCQPCPVRILVQTLTHLVPSDIPNTDRDPYNIKFFSMLDRICRYHWNCDFAPEIHRCASYGDDFAYNNRFCFFLIDYGTTSNDDDVPILCYEWTGQDLQDKPFPELLQSKDVQDELKDMPFTPRRREPRERPPVRDIVRGRLRRTQHIRDRDIEHLKQHPEDMEWLQRKLKPRLWAKLLDQIESQPRRKEEEQKMGIIYEPYRPSQHES</sequence>
<accession>A0A5N6TKA7</accession>
<dbReference type="AlphaFoldDB" id="A0A5N6TKA7"/>
<dbReference type="Proteomes" id="UP000325780">
    <property type="component" value="Unassembled WGS sequence"/>
</dbReference>
<feature type="compositionally biased region" description="Basic and acidic residues" evidence="1">
    <location>
        <begin position="198"/>
        <end position="207"/>
    </location>
</feature>